<evidence type="ECO:0000313" key="1">
    <source>
        <dbReference type="EMBL" id="BDQ38037.1"/>
    </source>
</evidence>
<sequence length="162" mass="18388">MRPDFTISVWAEEITSEEAELNNSICHVHFDTKYSVSDIMTVLGHPNEEVDVIKKEERFGCYRRGDLLKMHSYKDAIRRTHGAYIIYPGNSSKYSQGPKGYHAWLEFHEVLPGLGAFQISPGVNSDQSAKVLHGFLLDILDQFVLKESKLSQTNCLIGEINK</sequence>
<dbReference type="Proteomes" id="UP001317742">
    <property type="component" value="Chromosome"/>
</dbReference>
<protein>
    <submittedName>
        <fullName evidence="1">Uncharacterized protein</fullName>
    </submittedName>
</protein>
<accession>A0ABM8B371</accession>
<organism evidence="1 2">
    <name type="scientific">Pseudodesulfovibrio nedwellii</name>
    <dbReference type="NCBI Taxonomy" id="2973072"/>
    <lineage>
        <taxon>Bacteria</taxon>
        <taxon>Pseudomonadati</taxon>
        <taxon>Thermodesulfobacteriota</taxon>
        <taxon>Desulfovibrionia</taxon>
        <taxon>Desulfovibrionales</taxon>
        <taxon>Desulfovibrionaceae</taxon>
    </lineage>
</organism>
<dbReference type="EMBL" id="AP026709">
    <property type="protein sequence ID" value="BDQ38037.1"/>
    <property type="molecule type" value="Genomic_DNA"/>
</dbReference>
<gene>
    <name evidence="1" type="ORF">SYK_23970</name>
</gene>
<dbReference type="InterPro" id="IPR007505">
    <property type="entry name" value="PDDEXK_7"/>
</dbReference>
<evidence type="ECO:0000313" key="2">
    <source>
        <dbReference type="Proteomes" id="UP001317742"/>
    </source>
</evidence>
<proteinExistence type="predicted"/>
<name>A0ABM8B371_9BACT</name>
<keyword evidence="2" id="KW-1185">Reference proteome</keyword>
<reference evidence="1 2" key="1">
    <citation type="submission" date="2022-08" db="EMBL/GenBank/DDBJ databases">
        <title>Genome Sequence of the sulphate-reducing bacterium, Pseudodesulfovibrio sp. SYK.</title>
        <authorList>
            <person name="Kondo R."/>
            <person name="Kataoka T."/>
        </authorList>
    </citation>
    <scope>NUCLEOTIDE SEQUENCE [LARGE SCALE GENOMIC DNA]</scope>
    <source>
        <strain evidence="1 2">SYK</strain>
    </source>
</reference>
<dbReference type="Pfam" id="PF04411">
    <property type="entry name" value="PDDEXK_7"/>
    <property type="match status" value="1"/>
</dbReference>